<evidence type="ECO:0000256" key="3">
    <source>
        <dbReference type="ARBA" id="ARBA00022777"/>
    </source>
</evidence>
<dbReference type="GO" id="GO:0004672">
    <property type="term" value="F:protein kinase activity"/>
    <property type="evidence" value="ECO:0007669"/>
    <property type="project" value="InterPro"/>
</dbReference>
<evidence type="ECO:0000256" key="5">
    <source>
        <dbReference type="PROSITE-ProRule" id="PRU10141"/>
    </source>
</evidence>
<dbReference type="SMART" id="SM00220">
    <property type="entry name" value="S_TKc"/>
    <property type="match status" value="1"/>
</dbReference>
<dbReference type="FunFam" id="3.30.200.20:FF:000268">
    <property type="entry name" value="probable receptor-like serine/threonine-protein kinase At5g57670"/>
    <property type="match status" value="1"/>
</dbReference>
<dbReference type="EMBL" id="CP136893">
    <property type="protein sequence ID" value="WOL04081.1"/>
    <property type="molecule type" value="Genomic_DNA"/>
</dbReference>
<organism evidence="8 9">
    <name type="scientific">Canna indica</name>
    <name type="common">Indian-shot</name>
    <dbReference type="NCBI Taxonomy" id="4628"/>
    <lineage>
        <taxon>Eukaryota</taxon>
        <taxon>Viridiplantae</taxon>
        <taxon>Streptophyta</taxon>
        <taxon>Embryophyta</taxon>
        <taxon>Tracheophyta</taxon>
        <taxon>Spermatophyta</taxon>
        <taxon>Magnoliopsida</taxon>
        <taxon>Liliopsida</taxon>
        <taxon>Zingiberales</taxon>
        <taxon>Cannaceae</taxon>
        <taxon>Canna</taxon>
    </lineage>
</organism>
<feature type="compositionally biased region" description="Low complexity" evidence="6">
    <location>
        <begin position="234"/>
        <end position="247"/>
    </location>
</feature>
<dbReference type="InterPro" id="IPR017441">
    <property type="entry name" value="Protein_kinase_ATP_BS"/>
</dbReference>
<dbReference type="InterPro" id="IPR046958">
    <property type="entry name" value="RBK1/2/STUNTED"/>
</dbReference>
<keyword evidence="1" id="KW-0808">Transferase</keyword>
<dbReference type="PROSITE" id="PS00108">
    <property type="entry name" value="PROTEIN_KINASE_ST"/>
    <property type="match status" value="1"/>
</dbReference>
<name>A0AAQ3QC41_9LILI</name>
<dbReference type="InterPro" id="IPR008271">
    <property type="entry name" value="Ser/Thr_kinase_AS"/>
</dbReference>
<evidence type="ECO:0000256" key="2">
    <source>
        <dbReference type="ARBA" id="ARBA00022741"/>
    </source>
</evidence>
<dbReference type="InterPro" id="IPR011009">
    <property type="entry name" value="Kinase-like_dom_sf"/>
</dbReference>
<evidence type="ECO:0000259" key="7">
    <source>
        <dbReference type="PROSITE" id="PS50011"/>
    </source>
</evidence>
<dbReference type="InterPro" id="IPR000719">
    <property type="entry name" value="Prot_kinase_dom"/>
</dbReference>
<gene>
    <name evidence="8" type="ORF">Cni_G12802</name>
</gene>
<feature type="region of interest" description="Disordered" evidence="6">
    <location>
        <begin position="1"/>
        <end position="55"/>
    </location>
</feature>
<dbReference type="InterPro" id="IPR006016">
    <property type="entry name" value="UspA"/>
</dbReference>
<keyword evidence="4 5" id="KW-0067">ATP-binding</keyword>
<dbReference type="SUPFAM" id="SSF52402">
    <property type="entry name" value="Adenine nucleotide alpha hydrolases-like"/>
    <property type="match status" value="1"/>
</dbReference>
<dbReference type="FunFam" id="1.10.510.10:FF:000284">
    <property type="entry name" value="Putative receptor-like serine/threonine-protein kinase"/>
    <property type="match status" value="1"/>
</dbReference>
<accession>A0AAQ3QC41</accession>
<keyword evidence="3 8" id="KW-0418">Kinase</keyword>
<feature type="binding site" evidence="5">
    <location>
        <position position="338"/>
    </location>
    <ligand>
        <name>ATP</name>
        <dbReference type="ChEBI" id="CHEBI:30616"/>
    </ligand>
</feature>
<dbReference type="Gene3D" id="1.10.510.10">
    <property type="entry name" value="Transferase(Phosphotransferase) domain 1"/>
    <property type="match status" value="1"/>
</dbReference>
<dbReference type="CDD" id="cd14066">
    <property type="entry name" value="STKc_IRAK"/>
    <property type="match status" value="1"/>
</dbReference>
<dbReference type="Gene3D" id="3.40.50.620">
    <property type="entry name" value="HUPs"/>
    <property type="match status" value="1"/>
</dbReference>
<feature type="region of interest" description="Disordered" evidence="6">
    <location>
        <begin position="224"/>
        <end position="268"/>
    </location>
</feature>
<dbReference type="Proteomes" id="UP001327560">
    <property type="component" value="Chromosome 4"/>
</dbReference>
<proteinExistence type="predicted"/>
<evidence type="ECO:0000256" key="1">
    <source>
        <dbReference type="ARBA" id="ARBA00022679"/>
    </source>
</evidence>
<evidence type="ECO:0000313" key="8">
    <source>
        <dbReference type="EMBL" id="WOL04081.1"/>
    </source>
</evidence>
<keyword evidence="9" id="KW-1185">Reference proteome</keyword>
<dbReference type="PROSITE" id="PS00107">
    <property type="entry name" value="PROTEIN_KINASE_ATP"/>
    <property type="match status" value="1"/>
</dbReference>
<feature type="compositionally biased region" description="Basic residues" evidence="6">
    <location>
        <begin position="1"/>
        <end position="12"/>
    </location>
</feature>
<evidence type="ECO:0000256" key="6">
    <source>
        <dbReference type="SAM" id="MobiDB-lite"/>
    </source>
</evidence>
<sequence>MHGKAARKKKPRILSEFLSRGKQSTRRRLKKEEDGKKSSSVMQQHKKEEGGGGGKTVLVGIKMDADGRELLTWSLVKAADAGDRVVALHVLPSHSSDASLAGRASLLSLIKAFNAVLAVFDGLCELKEVDLEMKIAGGSSVRKVLVREAISVGASKLVLGVAKCNRAVVYPSTSVAKYCARKLPRACSVLAVSNGKTLFKREEEEAAPAAHLAAVQRIRSEADSESCSPQPVANPNQSSSNCCNTNSDAKKDQDSTSPELDANTTTKVGEDCGKAREIRIPRELEHLQQKYSSVCRVFSYMEVVHMTSDFSPENLIGKGGSSHVYKGCLPDGKELALKTLKSSKDEMGEFASEIEILTALQHKNIVSLLGFCCENDKLTLVYNFLPRGSLEDNLHGWSSKLGWDERFKIAVGVAEALSYLHSTSDSQSVIHRDVKSSNILLADNLEPQLADFGLAMWASASASQLICNDVAGTFGYLAPEYFMYGKVNEKIDIYAFGVVLLELVSGRKPVTSGCPKGQESLVLWAMPILQGGKFEELVDPCLGATYEKGQPERMVLTASLCIKQSPRSRPPMTIVLKLLQGNDNDDDVLQWTRSQNVTPVEVDEFDEEAVLKNNNMQSHINLAMQDVEDDTFSISSIEPPTANMSMEEYLRGRWSRSSSFD</sequence>
<feature type="compositionally biased region" description="Polar residues" evidence="6">
    <location>
        <begin position="255"/>
        <end position="267"/>
    </location>
</feature>
<dbReference type="SUPFAM" id="SSF56112">
    <property type="entry name" value="Protein kinase-like (PK-like)"/>
    <property type="match status" value="1"/>
</dbReference>
<dbReference type="Gene3D" id="3.30.200.20">
    <property type="entry name" value="Phosphorylase Kinase, domain 1"/>
    <property type="match status" value="1"/>
</dbReference>
<keyword evidence="2 5" id="KW-0547">Nucleotide-binding</keyword>
<dbReference type="Pfam" id="PF00069">
    <property type="entry name" value="Pkinase"/>
    <property type="match status" value="1"/>
</dbReference>
<evidence type="ECO:0000256" key="4">
    <source>
        <dbReference type="ARBA" id="ARBA00022840"/>
    </source>
</evidence>
<protein>
    <submittedName>
        <fullName evidence="8">Serine/threonine-protein kinase PBL6</fullName>
    </submittedName>
</protein>
<dbReference type="AlphaFoldDB" id="A0AAQ3QC41"/>
<dbReference type="InterPro" id="IPR014729">
    <property type="entry name" value="Rossmann-like_a/b/a_fold"/>
</dbReference>
<dbReference type="PANTHER" id="PTHR47987:SF5">
    <property type="entry name" value="PROTEIN KINASE DOMAIN-CONTAINING PROTEIN"/>
    <property type="match status" value="1"/>
</dbReference>
<reference evidence="8 9" key="1">
    <citation type="submission" date="2023-10" db="EMBL/GenBank/DDBJ databases">
        <title>Chromosome-scale genome assembly provides insights into flower coloration mechanisms of Canna indica.</title>
        <authorList>
            <person name="Li C."/>
        </authorList>
    </citation>
    <scope>NUCLEOTIDE SEQUENCE [LARGE SCALE GENOMIC DNA]</scope>
    <source>
        <tissue evidence="8">Flower</tissue>
    </source>
</reference>
<dbReference type="PROSITE" id="PS50011">
    <property type="entry name" value="PROTEIN_KINASE_DOM"/>
    <property type="match status" value="1"/>
</dbReference>
<dbReference type="PANTHER" id="PTHR47987">
    <property type="entry name" value="OS08G0249100 PROTEIN"/>
    <property type="match status" value="1"/>
</dbReference>
<dbReference type="GO" id="GO:0005524">
    <property type="term" value="F:ATP binding"/>
    <property type="evidence" value="ECO:0007669"/>
    <property type="project" value="UniProtKB-UniRule"/>
</dbReference>
<dbReference type="CDD" id="cd00293">
    <property type="entry name" value="USP-like"/>
    <property type="match status" value="1"/>
</dbReference>
<feature type="domain" description="Protein kinase" evidence="7">
    <location>
        <begin position="310"/>
        <end position="589"/>
    </location>
</feature>
<evidence type="ECO:0000313" key="9">
    <source>
        <dbReference type="Proteomes" id="UP001327560"/>
    </source>
</evidence>
<dbReference type="Pfam" id="PF00582">
    <property type="entry name" value="Usp"/>
    <property type="match status" value="1"/>
</dbReference>